<reference evidence="12" key="1">
    <citation type="submission" date="2020-05" db="EMBL/GenBank/DDBJ databases">
        <title>Mycena genomes resolve the evolution of fungal bioluminescence.</title>
        <authorList>
            <person name="Tsai I.J."/>
        </authorList>
    </citation>
    <scope>NUCLEOTIDE SEQUENCE</scope>
    <source>
        <strain evidence="12">171206Taipei</strain>
    </source>
</reference>
<dbReference type="GO" id="GO:0008017">
    <property type="term" value="F:microtubule binding"/>
    <property type="evidence" value="ECO:0007669"/>
    <property type="project" value="TreeGrafter"/>
</dbReference>
<dbReference type="EMBL" id="JACAZF010000009">
    <property type="protein sequence ID" value="KAF7295072.1"/>
    <property type="molecule type" value="Genomic_DNA"/>
</dbReference>
<keyword evidence="13" id="KW-1185">Reference proteome</keyword>
<keyword evidence="2 10" id="KW-0158">Chromosome</keyword>
<dbReference type="GO" id="GO:0005634">
    <property type="term" value="C:nucleus"/>
    <property type="evidence" value="ECO:0007669"/>
    <property type="project" value="UniProtKB-SubCell"/>
</dbReference>
<dbReference type="GO" id="GO:0051301">
    <property type="term" value="P:cell division"/>
    <property type="evidence" value="ECO:0007669"/>
    <property type="project" value="UniProtKB-UniRule"/>
</dbReference>
<keyword evidence="3 10" id="KW-0132">Cell division</keyword>
<keyword evidence="8 10" id="KW-0131">Cell cycle</keyword>
<dbReference type="CDD" id="cd11565">
    <property type="entry name" value="RWD_Spc24"/>
    <property type="match status" value="1"/>
</dbReference>
<evidence type="ECO:0000256" key="9">
    <source>
        <dbReference type="ARBA" id="ARBA00023328"/>
    </source>
</evidence>
<dbReference type="Proteomes" id="UP000636479">
    <property type="component" value="Unassembled WGS sequence"/>
</dbReference>
<comment type="subcellular location">
    <subcellularLocation>
        <location evidence="10">Nucleus</location>
    </subcellularLocation>
    <subcellularLocation>
        <location evidence="10">Chromosome</location>
        <location evidence="10">Centromere</location>
        <location evidence="10">Kinetochore</location>
    </subcellularLocation>
</comment>
<dbReference type="InterPro" id="IPR013252">
    <property type="entry name" value="Ndc80_Spc24"/>
</dbReference>
<keyword evidence="5 10" id="KW-0995">Kinetochore</keyword>
<evidence type="ECO:0000256" key="7">
    <source>
        <dbReference type="ARBA" id="ARBA00023242"/>
    </source>
</evidence>
<protein>
    <recommendedName>
        <fullName evidence="10">Kinetochore protein Spc24</fullName>
    </recommendedName>
</protein>
<keyword evidence="4 10" id="KW-0498">Mitosis</keyword>
<comment type="similarity">
    <text evidence="1 10">Belongs to the SPC24 family.</text>
</comment>
<dbReference type="RefSeq" id="XP_037216435.1">
    <property type="nucleotide sequence ID" value="XM_037367041.1"/>
</dbReference>
<dbReference type="OrthoDB" id="3344830at2759"/>
<comment type="function">
    <text evidence="10">Acts as a component of the essential kinetochore-associated NDC80 complex, which is required for chromosome segregation and spindle checkpoint activity.</text>
</comment>
<evidence type="ECO:0000256" key="8">
    <source>
        <dbReference type="ARBA" id="ARBA00023306"/>
    </source>
</evidence>
<keyword evidence="9 10" id="KW-0137">Centromere</keyword>
<evidence type="ECO:0000313" key="12">
    <source>
        <dbReference type="EMBL" id="KAF7295072.1"/>
    </source>
</evidence>
<evidence type="ECO:0000256" key="11">
    <source>
        <dbReference type="SAM" id="Coils"/>
    </source>
</evidence>
<evidence type="ECO:0000256" key="4">
    <source>
        <dbReference type="ARBA" id="ARBA00022776"/>
    </source>
</evidence>
<organism evidence="12 13">
    <name type="scientific">Mycena indigotica</name>
    <dbReference type="NCBI Taxonomy" id="2126181"/>
    <lineage>
        <taxon>Eukaryota</taxon>
        <taxon>Fungi</taxon>
        <taxon>Dikarya</taxon>
        <taxon>Basidiomycota</taxon>
        <taxon>Agaricomycotina</taxon>
        <taxon>Agaricomycetes</taxon>
        <taxon>Agaricomycetidae</taxon>
        <taxon>Agaricales</taxon>
        <taxon>Marasmiineae</taxon>
        <taxon>Mycenaceae</taxon>
        <taxon>Mycena</taxon>
    </lineage>
</organism>
<name>A0A8H6S9X7_9AGAR</name>
<dbReference type="GO" id="GO:0007059">
    <property type="term" value="P:chromosome segregation"/>
    <property type="evidence" value="ECO:0007669"/>
    <property type="project" value="TreeGrafter"/>
</dbReference>
<keyword evidence="6 11" id="KW-0175">Coiled coil</keyword>
<comment type="caution">
    <text evidence="12">The sequence shown here is derived from an EMBL/GenBank/DDBJ whole genome shotgun (WGS) entry which is preliminary data.</text>
</comment>
<dbReference type="PANTHER" id="PTHR22142:SF2">
    <property type="entry name" value="KINETOCHORE PROTEIN SPC24"/>
    <property type="match status" value="1"/>
</dbReference>
<keyword evidence="7 10" id="KW-0539">Nucleus</keyword>
<gene>
    <name evidence="12" type="ORF">MIND_01045500</name>
</gene>
<dbReference type="Pfam" id="PF08286">
    <property type="entry name" value="Spc24"/>
    <property type="match status" value="1"/>
</dbReference>
<evidence type="ECO:0000256" key="3">
    <source>
        <dbReference type="ARBA" id="ARBA00022618"/>
    </source>
</evidence>
<feature type="coiled-coil region" evidence="11">
    <location>
        <begin position="101"/>
        <end position="128"/>
    </location>
</feature>
<evidence type="ECO:0000313" key="13">
    <source>
        <dbReference type="Proteomes" id="UP000636479"/>
    </source>
</evidence>
<feature type="coiled-coil region" evidence="11">
    <location>
        <begin position="32"/>
        <end position="70"/>
    </location>
</feature>
<evidence type="ECO:0000256" key="6">
    <source>
        <dbReference type="ARBA" id="ARBA00023054"/>
    </source>
</evidence>
<dbReference type="GO" id="GO:0031262">
    <property type="term" value="C:Ndc80 complex"/>
    <property type="evidence" value="ECO:0007669"/>
    <property type="project" value="TreeGrafter"/>
</dbReference>
<dbReference type="PANTHER" id="PTHR22142">
    <property type="match status" value="1"/>
</dbReference>
<evidence type="ECO:0000256" key="2">
    <source>
        <dbReference type="ARBA" id="ARBA00022454"/>
    </source>
</evidence>
<accession>A0A8H6S9X7</accession>
<proteinExistence type="inferred from homology"/>
<dbReference type="AlphaFoldDB" id="A0A8H6S9X7"/>
<evidence type="ECO:0000256" key="10">
    <source>
        <dbReference type="RuleBase" id="RU368011"/>
    </source>
</evidence>
<evidence type="ECO:0000256" key="5">
    <source>
        <dbReference type="ARBA" id="ARBA00022838"/>
    </source>
</evidence>
<dbReference type="GeneID" id="59349557"/>
<comment type="subunit">
    <text evidence="10">Component of the NDC80 complex.</text>
</comment>
<evidence type="ECO:0000256" key="1">
    <source>
        <dbReference type="ARBA" id="ARBA00007804"/>
    </source>
</evidence>
<sequence>MSSATTISFGEAIKAVRAVGEIMNPDDDFYTLAAAEETIAATETKRKKELEELHANLKALSKIRDSARQSATRPNTVLSVENHNSTLSALDDNRLSLGKSIKETERLVASKEDELATLKEKVIQLEDQDPVAEHQRELDSAALRLMIYKQLGFEPVVDKQGRVTKMLVRSQSGDIHDVSFNTGKTDMEYTAALWKQMCL</sequence>